<sequence length="194" mass="20967">MALLSAVSLPFGLLVALVKLVLGIALGSAWLLLFGGYYLVLVLAKAFLLQRYSWERLERISAIQLQRHLLLGQRIGGGSYVLLGAVFTGICGWLYRSGVDVHYSKNVTLVIATIGFVKFISAVVGLIRARHLDNAWVRLLKAFNVANGSVAIVLTQYALLEMQRSAAATSSTGLFGMGVGVVLMVVGGMLMRQR</sequence>
<organism evidence="2 3">
    <name type="scientific">Secundilactobacillus similis DSM 23365 = JCM 2765</name>
    <dbReference type="NCBI Taxonomy" id="1423804"/>
    <lineage>
        <taxon>Bacteria</taxon>
        <taxon>Bacillati</taxon>
        <taxon>Bacillota</taxon>
        <taxon>Bacilli</taxon>
        <taxon>Lactobacillales</taxon>
        <taxon>Lactobacillaceae</taxon>
        <taxon>Secundilactobacillus</taxon>
    </lineage>
</organism>
<comment type="caution">
    <text evidence="2">The sequence shown here is derived from an EMBL/GenBank/DDBJ whole genome shotgun (WGS) entry which is preliminary data.</text>
</comment>
<dbReference type="STRING" id="1423804.FD14_GL002770"/>
<accession>A0A0R2EL92</accession>
<dbReference type="Proteomes" id="UP000051442">
    <property type="component" value="Unassembled WGS sequence"/>
</dbReference>
<dbReference type="AlphaFoldDB" id="A0A0R2EL92"/>
<proteinExistence type="predicted"/>
<evidence type="ECO:0000313" key="3">
    <source>
        <dbReference type="Proteomes" id="UP000051442"/>
    </source>
</evidence>
<keyword evidence="1" id="KW-0812">Transmembrane</keyword>
<evidence type="ECO:0000256" key="1">
    <source>
        <dbReference type="SAM" id="Phobius"/>
    </source>
</evidence>
<reference evidence="2 3" key="1">
    <citation type="journal article" date="2015" name="Genome Announc.">
        <title>Expanding the biotechnology potential of lactobacilli through comparative genomics of 213 strains and associated genera.</title>
        <authorList>
            <person name="Sun Z."/>
            <person name="Harris H.M."/>
            <person name="McCann A."/>
            <person name="Guo C."/>
            <person name="Argimon S."/>
            <person name="Zhang W."/>
            <person name="Yang X."/>
            <person name="Jeffery I.B."/>
            <person name="Cooney J.C."/>
            <person name="Kagawa T.F."/>
            <person name="Liu W."/>
            <person name="Song Y."/>
            <person name="Salvetti E."/>
            <person name="Wrobel A."/>
            <person name="Rasinkangas P."/>
            <person name="Parkhill J."/>
            <person name="Rea M.C."/>
            <person name="O'Sullivan O."/>
            <person name="Ritari J."/>
            <person name="Douillard F.P."/>
            <person name="Paul Ross R."/>
            <person name="Yang R."/>
            <person name="Briner A.E."/>
            <person name="Felis G.E."/>
            <person name="de Vos W.M."/>
            <person name="Barrangou R."/>
            <person name="Klaenhammer T.R."/>
            <person name="Caufield P.W."/>
            <person name="Cui Y."/>
            <person name="Zhang H."/>
            <person name="O'Toole P.W."/>
        </authorList>
    </citation>
    <scope>NUCLEOTIDE SEQUENCE [LARGE SCALE GENOMIC DNA]</scope>
    <source>
        <strain evidence="2 3">DSM 23365</strain>
    </source>
</reference>
<dbReference type="EMBL" id="AYZM01000177">
    <property type="protein sequence ID" value="KRN15963.1"/>
    <property type="molecule type" value="Genomic_DNA"/>
</dbReference>
<evidence type="ECO:0000313" key="2">
    <source>
        <dbReference type="EMBL" id="KRN15963.1"/>
    </source>
</evidence>
<keyword evidence="3" id="KW-1185">Reference proteome</keyword>
<keyword evidence="1" id="KW-1133">Transmembrane helix</keyword>
<protein>
    <submittedName>
        <fullName evidence="2">Uncharacterized protein</fullName>
    </submittedName>
</protein>
<dbReference type="PATRIC" id="fig|1423804.4.peg.2985"/>
<feature type="transmembrane region" description="Helical" evidence="1">
    <location>
        <begin position="107"/>
        <end position="127"/>
    </location>
</feature>
<keyword evidence="1" id="KW-0472">Membrane</keyword>
<name>A0A0R2EL92_9LACO</name>
<gene>
    <name evidence="2" type="ORF">FD14_GL002770</name>
</gene>
<feature type="transmembrane region" description="Helical" evidence="1">
    <location>
        <begin position="139"/>
        <end position="160"/>
    </location>
</feature>
<feature type="transmembrane region" description="Helical" evidence="1">
    <location>
        <begin position="75"/>
        <end position="95"/>
    </location>
</feature>
<feature type="transmembrane region" description="Helical" evidence="1">
    <location>
        <begin position="172"/>
        <end position="191"/>
    </location>
</feature>